<keyword evidence="2 4" id="KW-0238">DNA-binding</keyword>
<gene>
    <name evidence="7" type="ORF">WKW79_35520</name>
</gene>
<evidence type="ECO:0000256" key="2">
    <source>
        <dbReference type="ARBA" id="ARBA00023125"/>
    </source>
</evidence>
<evidence type="ECO:0000256" key="5">
    <source>
        <dbReference type="SAM" id="MobiDB-lite"/>
    </source>
</evidence>
<organism evidence="7 8">
    <name type="scientific">Variovorax robiniae</name>
    <dbReference type="NCBI Taxonomy" id="1836199"/>
    <lineage>
        <taxon>Bacteria</taxon>
        <taxon>Pseudomonadati</taxon>
        <taxon>Pseudomonadota</taxon>
        <taxon>Betaproteobacteria</taxon>
        <taxon>Burkholderiales</taxon>
        <taxon>Comamonadaceae</taxon>
        <taxon>Variovorax</taxon>
    </lineage>
</organism>
<comment type="caution">
    <text evidence="7">The sequence shown here is derived from an EMBL/GenBank/DDBJ whole genome shotgun (WGS) entry which is preliminary data.</text>
</comment>
<evidence type="ECO:0000313" key="7">
    <source>
        <dbReference type="EMBL" id="MEJ8859905.1"/>
    </source>
</evidence>
<dbReference type="InterPro" id="IPR036271">
    <property type="entry name" value="Tet_transcr_reg_TetR-rel_C_sf"/>
</dbReference>
<dbReference type="InterPro" id="IPR009057">
    <property type="entry name" value="Homeodomain-like_sf"/>
</dbReference>
<feature type="domain" description="HTH tetR-type" evidence="6">
    <location>
        <begin position="53"/>
        <end position="113"/>
    </location>
</feature>
<feature type="region of interest" description="Disordered" evidence="5">
    <location>
        <begin position="1"/>
        <end position="48"/>
    </location>
</feature>
<accession>A0ABU8XJ54</accession>
<dbReference type="PROSITE" id="PS50977">
    <property type="entry name" value="HTH_TETR_2"/>
    <property type="match status" value="1"/>
</dbReference>
<keyword evidence="8" id="KW-1185">Reference proteome</keyword>
<dbReference type="SUPFAM" id="SSF48498">
    <property type="entry name" value="Tetracyclin repressor-like, C-terminal domain"/>
    <property type="match status" value="1"/>
</dbReference>
<evidence type="ECO:0000313" key="8">
    <source>
        <dbReference type="Proteomes" id="UP001367030"/>
    </source>
</evidence>
<dbReference type="InterPro" id="IPR004111">
    <property type="entry name" value="Repressor_TetR_C"/>
</dbReference>
<dbReference type="SUPFAM" id="SSF46689">
    <property type="entry name" value="Homeodomain-like"/>
    <property type="match status" value="1"/>
</dbReference>
<evidence type="ECO:0000256" key="1">
    <source>
        <dbReference type="ARBA" id="ARBA00023015"/>
    </source>
</evidence>
<reference evidence="7 8" key="1">
    <citation type="submission" date="2024-03" db="EMBL/GenBank/DDBJ databases">
        <title>Novel species of the genus Variovorax.</title>
        <authorList>
            <person name="Liu Q."/>
            <person name="Xin Y.-H."/>
        </authorList>
    </citation>
    <scope>NUCLEOTIDE SEQUENCE [LARGE SCALE GENOMIC DNA]</scope>
    <source>
        <strain evidence="7 8">KACC 18901</strain>
    </source>
</reference>
<dbReference type="Pfam" id="PF02909">
    <property type="entry name" value="TetR_C_1"/>
    <property type="match status" value="1"/>
</dbReference>
<dbReference type="Gene3D" id="1.10.10.60">
    <property type="entry name" value="Homeodomain-like"/>
    <property type="match status" value="1"/>
</dbReference>
<feature type="compositionally biased region" description="Polar residues" evidence="5">
    <location>
        <begin position="1"/>
        <end position="12"/>
    </location>
</feature>
<keyword evidence="1" id="KW-0805">Transcription regulation</keyword>
<dbReference type="EMBL" id="JBBKZS010000043">
    <property type="protein sequence ID" value="MEJ8859905.1"/>
    <property type="molecule type" value="Genomic_DNA"/>
</dbReference>
<dbReference type="Gene3D" id="1.10.357.10">
    <property type="entry name" value="Tetracycline Repressor, domain 2"/>
    <property type="match status" value="1"/>
</dbReference>
<proteinExistence type="predicted"/>
<sequence>MKTSGKTTTQGPSAMPAGRKSRAPKTEVETPAVPRRRGRPSKVDGLDASVTPMISREEILNKAVELAMVEPLNELSIVGLARHFGVTPALIHYYAGSRDELISGVVNRYFMDRVEQLRPLNKENWRRNMEDHARAIFDVMMKYGGVLRYLMSHNRFRLFQQVGPGETDYGMVYLNRIAGIFRSGGFTPEQCALGYHLLMQYVMTSAYAEVNRQLPAEHGEYIRSRIRMTPEAEYPDAHFFAEAFSKVDTNTAFDAGLNLLLDGMERWLAQPSKRATGQRARV</sequence>
<keyword evidence="3" id="KW-0804">Transcription</keyword>
<dbReference type="InterPro" id="IPR001647">
    <property type="entry name" value="HTH_TetR"/>
</dbReference>
<dbReference type="RefSeq" id="WP_340339938.1">
    <property type="nucleotide sequence ID" value="NZ_JBBKZS010000043.1"/>
</dbReference>
<name>A0ABU8XJ54_9BURK</name>
<evidence type="ECO:0000256" key="3">
    <source>
        <dbReference type="ARBA" id="ARBA00023163"/>
    </source>
</evidence>
<evidence type="ECO:0000259" key="6">
    <source>
        <dbReference type="PROSITE" id="PS50977"/>
    </source>
</evidence>
<feature type="DNA-binding region" description="H-T-H motif" evidence="4">
    <location>
        <begin position="76"/>
        <end position="95"/>
    </location>
</feature>
<dbReference type="Proteomes" id="UP001367030">
    <property type="component" value="Unassembled WGS sequence"/>
</dbReference>
<evidence type="ECO:0000256" key="4">
    <source>
        <dbReference type="PROSITE-ProRule" id="PRU00335"/>
    </source>
</evidence>
<protein>
    <submittedName>
        <fullName evidence="7">TetR/AcrR family transcriptional regulator C-terminal domain-containing protein</fullName>
    </submittedName>
</protein>